<evidence type="ECO:0000313" key="1">
    <source>
        <dbReference type="EMBL" id="OAD22678.1"/>
    </source>
</evidence>
<dbReference type="EMBL" id="LUTY01000799">
    <property type="protein sequence ID" value="OAD22678.1"/>
    <property type="molecule type" value="Genomic_DNA"/>
</dbReference>
<dbReference type="Pfam" id="PF05494">
    <property type="entry name" value="MlaC"/>
    <property type="match status" value="1"/>
</dbReference>
<dbReference type="AlphaFoldDB" id="A0A176S433"/>
<dbReference type="InterPro" id="IPR042245">
    <property type="entry name" value="Tgt2/MlaC_sf"/>
</dbReference>
<evidence type="ECO:0000313" key="2">
    <source>
        <dbReference type="Proteomes" id="UP000076962"/>
    </source>
</evidence>
<dbReference type="InterPro" id="IPR008869">
    <property type="entry name" value="MlaC/ttg2D"/>
</dbReference>
<reference evidence="1 2" key="1">
    <citation type="submission" date="2016-05" db="EMBL/GenBank/DDBJ databases">
        <title>Single-cell genome of chain-forming Candidatus Thiomargarita nelsonii and comparison to other large sulfur-oxidizing bacteria.</title>
        <authorList>
            <person name="Winkel M."/>
            <person name="Salman V."/>
            <person name="Woyke T."/>
            <person name="Schulz-Vogt H."/>
            <person name="Richter M."/>
            <person name="Flood B."/>
            <person name="Bailey J."/>
            <person name="Amann R."/>
            <person name="Mussmann M."/>
        </authorList>
    </citation>
    <scope>NUCLEOTIDE SEQUENCE [LARGE SCALE GENOMIC DNA]</scope>
    <source>
        <strain evidence="1 2">THI036</strain>
    </source>
</reference>
<gene>
    <name evidence="1" type="ORF">THIOM_001505</name>
</gene>
<dbReference type="Gene3D" id="3.10.450.710">
    <property type="entry name" value="Tgt2/MlaC"/>
    <property type="match status" value="1"/>
</dbReference>
<sequence length="52" mass="6000">MYPKKGKWKVYNVSVGGVSLVTTYRNEFKNDVRTIGINGLINKIKKQNRKKS</sequence>
<organism evidence="1 2">
    <name type="scientific">Candidatus Thiomargarita nelsonii</name>
    <dbReference type="NCBI Taxonomy" id="1003181"/>
    <lineage>
        <taxon>Bacteria</taxon>
        <taxon>Pseudomonadati</taxon>
        <taxon>Pseudomonadota</taxon>
        <taxon>Gammaproteobacteria</taxon>
        <taxon>Thiotrichales</taxon>
        <taxon>Thiotrichaceae</taxon>
        <taxon>Thiomargarita</taxon>
    </lineage>
</organism>
<accession>A0A176S433</accession>
<proteinExistence type="predicted"/>
<comment type="caution">
    <text evidence="1">The sequence shown here is derived from an EMBL/GenBank/DDBJ whole genome shotgun (WGS) entry which is preliminary data.</text>
</comment>
<dbReference type="Proteomes" id="UP000076962">
    <property type="component" value="Unassembled WGS sequence"/>
</dbReference>
<protein>
    <submittedName>
        <fullName evidence="1">Toluene tolerance</fullName>
    </submittedName>
</protein>
<dbReference type="PANTHER" id="PTHR36573">
    <property type="entry name" value="INTERMEMBRANE PHOSPHOLIPID TRANSPORT SYSTEM BINDING PROTEIN MLAC"/>
    <property type="match status" value="1"/>
</dbReference>
<dbReference type="PANTHER" id="PTHR36573:SF1">
    <property type="entry name" value="INTERMEMBRANE PHOSPHOLIPID TRANSPORT SYSTEM BINDING PROTEIN MLAC"/>
    <property type="match status" value="1"/>
</dbReference>
<name>A0A176S433_9GAMM</name>
<keyword evidence="2" id="KW-1185">Reference proteome</keyword>